<dbReference type="InterPro" id="IPR023772">
    <property type="entry name" value="DNA-bd_HTH_TetR-type_CS"/>
</dbReference>
<evidence type="ECO:0000259" key="5">
    <source>
        <dbReference type="PROSITE" id="PS50977"/>
    </source>
</evidence>
<evidence type="ECO:0000256" key="2">
    <source>
        <dbReference type="ARBA" id="ARBA00023125"/>
    </source>
</evidence>
<evidence type="ECO:0000256" key="4">
    <source>
        <dbReference type="PROSITE-ProRule" id="PRU00335"/>
    </source>
</evidence>
<gene>
    <name evidence="6" type="ORF">AUR04nite_10290</name>
</gene>
<dbReference type="PROSITE" id="PS50977">
    <property type="entry name" value="HTH_TETR_2"/>
    <property type="match status" value="1"/>
</dbReference>
<dbReference type="GO" id="GO:0000976">
    <property type="term" value="F:transcription cis-regulatory region binding"/>
    <property type="evidence" value="ECO:0007669"/>
    <property type="project" value="TreeGrafter"/>
</dbReference>
<proteinExistence type="predicted"/>
<evidence type="ECO:0000256" key="1">
    <source>
        <dbReference type="ARBA" id="ARBA00023015"/>
    </source>
</evidence>
<dbReference type="Proteomes" id="UP000316612">
    <property type="component" value="Unassembled WGS sequence"/>
</dbReference>
<dbReference type="GO" id="GO:0003700">
    <property type="term" value="F:DNA-binding transcription factor activity"/>
    <property type="evidence" value="ECO:0007669"/>
    <property type="project" value="TreeGrafter"/>
</dbReference>
<dbReference type="InterPro" id="IPR050109">
    <property type="entry name" value="HTH-type_TetR-like_transc_reg"/>
</dbReference>
<dbReference type="RefSeq" id="WP_170184098.1">
    <property type="nucleotide sequence ID" value="NZ_BAAAJL010000008.1"/>
</dbReference>
<name>A0A4Y4DLK4_GLUUR</name>
<organism evidence="6 7">
    <name type="scientific">Glutamicibacter uratoxydans</name>
    <name type="common">Arthrobacter uratoxydans</name>
    <dbReference type="NCBI Taxonomy" id="43667"/>
    <lineage>
        <taxon>Bacteria</taxon>
        <taxon>Bacillati</taxon>
        <taxon>Actinomycetota</taxon>
        <taxon>Actinomycetes</taxon>
        <taxon>Micrococcales</taxon>
        <taxon>Micrococcaceae</taxon>
        <taxon>Glutamicibacter</taxon>
    </lineage>
</organism>
<dbReference type="PANTHER" id="PTHR30055">
    <property type="entry name" value="HTH-TYPE TRANSCRIPTIONAL REGULATOR RUTR"/>
    <property type="match status" value="1"/>
</dbReference>
<sequence length="200" mass="22034">MSERKNLTQRRKAATELEIAKAAAALFARQGIESTTVENIADQAGISLRTFYRYFPTKEESLAPLLQVGAEQWQKTLRNEASGSLRERIDTALATTLDASAFEAGDSGTAMHELLALRQANQGIEDVWQRVNTRSEHVLAQLLQEVEPDLSQRTAKLWAAAATCSIRLALEDWAEEEHPGTLDVAALARENFAWLGAGIN</sequence>
<accession>A0A4Y4DLK4</accession>
<dbReference type="PANTHER" id="PTHR30055:SF238">
    <property type="entry name" value="MYCOFACTOCIN BIOSYNTHESIS TRANSCRIPTIONAL REGULATOR MFTR-RELATED"/>
    <property type="match status" value="1"/>
</dbReference>
<dbReference type="SUPFAM" id="SSF46689">
    <property type="entry name" value="Homeodomain-like"/>
    <property type="match status" value="1"/>
</dbReference>
<evidence type="ECO:0000313" key="6">
    <source>
        <dbReference type="EMBL" id="GED05497.1"/>
    </source>
</evidence>
<keyword evidence="3" id="KW-0804">Transcription</keyword>
<dbReference type="InterPro" id="IPR009057">
    <property type="entry name" value="Homeodomain-like_sf"/>
</dbReference>
<keyword evidence="2 4" id="KW-0238">DNA-binding</keyword>
<evidence type="ECO:0000256" key="3">
    <source>
        <dbReference type="ARBA" id="ARBA00023163"/>
    </source>
</evidence>
<keyword evidence="1" id="KW-0805">Transcription regulation</keyword>
<reference evidence="6 7" key="1">
    <citation type="submission" date="2019-06" db="EMBL/GenBank/DDBJ databases">
        <title>Whole genome shotgun sequence of Glutamicibacter uratoxydans NBRC 15515.</title>
        <authorList>
            <person name="Hosoyama A."/>
            <person name="Uohara A."/>
            <person name="Ohji S."/>
            <person name="Ichikawa N."/>
        </authorList>
    </citation>
    <scope>NUCLEOTIDE SEQUENCE [LARGE SCALE GENOMIC DNA]</scope>
    <source>
        <strain evidence="6 7">NBRC 15515</strain>
    </source>
</reference>
<dbReference type="PROSITE" id="PS01081">
    <property type="entry name" value="HTH_TETR_1"/>
    <property type="match status" value="1"/>
</dbReference>
<dbReference type="PRINTS" id="PR00455">
    <property type="entry name" value="HTHTETR"/>
</dbReference>
<protein>
    <submittedName>
        <fullName evidence="6">TetR family transcriptional regulator</fullName>
    </submittedName>
</protein>
<dbReference type="AlphaFoldDB" id="A0A4Y4DLK4"/>
<feature type="DNA-binding region" description="H-T-H motif" evidence="4">
    <location>
        <begin position="36"/>
        <end position="55"/>
    </location>
</feature>
<comment type="caution">
    <text evidence="6">The sequence shown here is derived from an EMBL/GenBank/DDBJ whole genome shotgun (WGS) entry which is preliminary data.</text>
</comment>
<feature type="domain" description="HTH tetR-type" evidence="5">
    <location>
        <begin position="13"/>
        <end position="73"/>
    </location>
</feature>
<dbReference type="Gene3D" id="1.10.357.10">
    <property type="entry name" value="Tetracycline Repressor, domain 2"/>
    <property type="match status" value="1"/>
</dbReference>
<evidence type="ECO:0000313" key="7">
    <source>
        <dbReference type="Proteomes" id="UP000316612"/>
    </source>
</evidence>
<dbReference type="Pfam" id="PF00440">
    <property type="entry name" value="TetR_N"/>
    <property type="match status" value="1"/>
</dbReference>
<dbReference type="InterPro" id="IPR001647">
    <property type="entry name" value="HTH_TetR"/>
</dbReference>
<dbReference type="EMBL" id="BJNY01000005">
    <property type="protein sequence ID" value="GED05497.1"/>
    <property type="molecule type" value="Genomic_DNA"/>
</dbReference>
<keyword evidence="7" id="KW-1185">Reference proteome</keyword>